<proteinExistence type="predicted"/>
<evidence type="ECO:0000259" key="1">
    <source>
        <dbReference type="PROSITE" id="PS50104"/>
    </source>
</evidence>
<dbReference type="InterPro" id="IPR017281">
    <property type="entry name" value="Myelin_different_resp_MyD88"/>
</dbReference>
<dbReference type="PANTHER" id="PTHR15079:SF3">
    <property type="entry name" value="MYELOID DIFFERENTIATION PRIMARY RESPONSE PROTEIN MYD88"/>
    <property type="match status" value="1"/>
</dbReference>
<keyword evidence="3" id="KW-1185">Reference proteome</keyword>
<dbReference type="GO" id="GO:0043123">
    <property type="term" value="P:positive regulation of canonical NF-kappaB signal transduction"/>
    <property type="evidence" value="ECO:0007669"/>
    <property type="project" value="InterPro"/>
</dbReference>
<reference evidence="2" key="1">
    <citation type="submission" date="2022-08" db="UniProtKB">
        <authorList>
            <consortium name="EnsemblMetazoa"/>
        </authorList>
    </citation>
    <scope>IDENTIFICATION</scope>
    <source>
        <strain evidence="2">05x7-T-G4-1.051#20</strain>
    </source>
</reference>
<dbReference type="Proteomes" id="UP000005408">
    <property type="component" value="Unassembled WGS sequence"/>
</dbReference>
<evidence type="ECO:0000313" key="3">
    <source>
        <dbReference type="Proteomes" id="UP000005408"/>
    </source>
</evidence>
<dbReference type="SUPFAM" id="SSF52200">
    <property type="entry name" value="Toll/Interleukin receptor TIR domain"/>
    <property type="match status" value="1"/>
</dbReference>
<dbReference type="EnsemblMetazoa" id="G6947.7">
    <property type="protein sequence ID" value="G6947.7:cds"/>
    <property type="gene ID" value="G6947"/>
</dbReference>
<dbReference type="PANTHER" id="PTHR15079">
    <property type="entry name" value="MYD88"/>
    <property type="match status" value="1"/>
</dbReference>
<name>A0A8W8NMX9_MAGGI</name>
<dbReference type="AlphaFoldDB" id="A0A8W8NMX9"/>
<dbReference type="GO" id="GO:0070976">
    <property type="term" value="F:TIR domain binding"/>
    <property type="evidence" value="ECO:0007669"/>
    <property type="project" value="InterPro"/>
</dbReference>
<dbReference type="SMART" id="SM00255">
    <property type="entry name" value="TIR"/>
    <property type="match status" value="1"/>
</dbReference>
<accession>A0A8W8NMX9</accession>
<organism evidence="2 3">
    <name type="scientific">Magallana gigas</name>
    <name type="common">Pacific oyster</name>
    <name type="synonym">Crassostrea gigas</name>
    <dbReference type="NCBI Taxonomy" id="29159"/>
    <lineage>
        <taxon>Eukaryota</taxon>
        <taxon>Metazoa</taxon>
        <taxon>Spiralia</taxon>
        <taxon>Lophotrochozoa</taxon>
        <taxon>Mollusca</taxon>
        <taxon>Bivalvia</taxon>
        <taxon>Autobranchia</taxon>
        <taxon>Pteriomorphia</taxon>
        <taxon>Ostreida</taxon>
        <taxon>Ostreoidea</taxon>
        <taxon>Ostreidae</taxon>
        <taxon>Magallana</taxon>
    </lineage>
</organism>
<sequence length="172" mass="20221">MTLMDYDAFVIYNPVGEDLDFVKLLVSVMEAPPYSLRLFVPWRDHAREDHYVSADLIQNKCRKCIVVLSNNFANSEMAEFQLKYATSLSPANLQNRVVPVCIEKCDIPEVLRFTCTLQYYKTDTRPWFWQRLYKAFLKHDREADQQVKEGVNLPDIILDTSCRKIKHHWSVT</sequence>
<dbReference type="Pfam" id="PF13676">
    <property type="entry name" value="TIR_2"/>
    <property type="match status" value="1"/>
</dbReference>
<dbReference type="PROSITE" id="PS50104">
    <property type="entry name" value="TIR"/>
    <property type="match status" value="1"/>
</dbReference>
<feature type="domain" description="TIR" evidence="1">
    <location>
        <begin position="4"/>
        <end position="136"/>
    </location>
</feature>
<dbReference type="OMA" id="GGPTHTI"/>
<dbReference type="Gene3D" id="3.40.50.10140">
    <property type="entry name" value="Toll/interleukin-1 receptor homology (TIR) domain"/>
    <property type="match status" value="1"/>
</dbReference>
<evidence type="ECO:0000313" key="2">
    <source>
        <dbReference type="EnsemblMetazoa" id="G6947.7:cds"/>
    </source>
</evidence>
<dbReference type="InterPro" id="IPR000157">
    <property type="entry name" value="TIR_dom"/>
</dbReference>
<dbReference type="GO" id="GO:0002755">
    <property type="term" value="P:MyD88-dependent toll-like receptor signaling pathway"/>
    <property type="evidence" value="ECO:0007669"/>
    <property type="project" value="InterPro"/>
</dbReference>
<dbReference type="InterPro" id="IPR035897">
    <property type="entry name" value="Toll_tir_struct_dom_sf"/>
</dbReference>
<protein>
    <recommendedName>
        <fullName evidence="1">TIR domain-containing protein</fullName>
    </recommendedName>
</protein>